<evidence type="ECO:0000256" key="9">
    <source>
        <dbReference type="ARBA" id="ARBA00022801"/>
    </source>
</evidence>
<keyword evidence="5" id="KW-0819">tRNA processing</keyword>
<dbReference type="FunFam" id="3.60.15.10:FF:000065">
    <property type="entry name" value="Ribonuclease Z"/>
    <property type="match status" value="1"/>
</dbReference>
<evidence type="ECO:0000256" key="2">
    <source>
        <dbReference type="ARBA" id="ARBA00001947"/>
    </source>
</evidence>
<dbReference type="GO" id="GO:1990180">
    <property type="term" value="P:mitochondrial tRNA 3'-end processing"/>
    <property type="evidence" value="ECO:0007669"/>
    <property type="project" value="TreeGrafter"/>
</dbReference>
<evidence type="ECO:0000256" key="3">
    <source>
        <dbReference type="ARBA" id="ARBA00007823"/>
    </source>
</evidence>
<sequence length="800" mass="91004">MYPFRTITHPTADIQHPAILLHTSQGKRYIFGKVPEGLQRCLNEQKLRVSKLYGIFLTGKLNWESIGGLPGLILTVSDQGKKDLNLFHGSNILEYVVSTWRYYVFRFGMALNPRVIAQHHPHRDEIMDVQAFVINSSKSDNNEPLSDEVSEKLRAIVQRMFPLDVNNNTPVEMESDGVSQKSDPTLSDPYIHVKLPDIEAKEASTCYAIDLHPVRGKFNPKKAIELGIPKGPLFAKLANGSEITLDDGTVIKPDQVVSEQRIFKRILILDVPSIDYTESLLSTQWGENVGIVYHFLGKDIDPFDGEYMKFIREFGPACTHYISHPLYSPNSLTFNGSSKVILKLKTLQLDKYNLPESSGALVQLPHEIPANIKILVQGQVVNIEAAAADSDNKYTFDDSAVSLKTEKDWSNTYDTEVTPLDLKTNNTKEQVLDLKNVSSNSIDPNQPLKGQVETITFGTGSALPSKYRNVISNLVRVPYKKGEITQFRSILLDAGENTLGSMKRTLRQENLESYMRELQLVYLSHLHADHHLGIISILKEWLKFNTSDDDKLYLVTPWQYSHFVYEWLKMETDISGIERIVHISCEDFLVGKTRPQIAQIPFESFMTDRNENKKEDVKFKRDSQSVNQFFQDVGIEKFETCRAYHCDWAYCCSISLKLNSDSMNVDNDNSNTFKVSYSGDTRPNTYMFAEVIGQNSDLLIHEATLENDLLEEAKKKRHCAINEAIEVSNVMKSRKLIFTHFSQRYPQLPQISNNTVVEADYCFAFDSMIVKYSDIGDQTEVFDQLDIAFASEKNEKDEDS</sequence>
<organism evidence="12 13">
    <name type="scientific">Cyberlindnera jadinii (strain ATCC 18201 / CBS 1600 / BCRC 20928 / JCM 3617 / NBRC 0987 / NRRL Y-1542)</name>
    <name type="common">Torula yeast</name>
    <name type="synonym">Candida utilis</name>
    <dbReference type="NCBI Taxonomy" id="983966"/>
    <lineage>
        <taxon>Eukaryota</taxon>
        <taxon>Fungi</taxon>
        <taxon>Dikarya</taxon>
        <taxon>Ascomycota</taxon>
        <taxon>Saccharomycotina</taxon>
        <taxon>Saccharomycetes</taxon>
        <taxon>Phaffomycetales</taxon>
        <taxon>Phaffomycetaceae</taxon>
        <taxon>Cyberlindnera</taxon>
    </lineage>
</organism>
<comment type="catalytic activity">
    <reaction evidence="1">
        <text>Endonucleolytic cleavage of RNA, removing extra 3' nucleotides from tRNA precursor, generating 3' termini of tRNAs. A 3'-hydroxy group is left at the tRNA terminus and a 5'-phosphoryl group is left at the trailer molecule.</text>
        <dbReference type="EC" id="3.1.26.11"/>
    </reaction>
</comment>
<evidence type="ECO:0000256" key="5">
    <source>
        <dbReference type="ARBA" id="ARBA00022694"/>
    </source>
</evidence>
<accession>A0A0H5BZC1</accession>
<evidence type="ECO:0000256" key="6">
    <source>
        <dbReference type="ARBA" id="ARBA00022722"/>
    </source>
</evidence>
<comment type="similarity">
    <text evidence="3">Belongs to the RNase Z family.</text>
</comment>
<dbReference type="EMBL" id="CDQK01000001">
    <property type="protein sequence ID" value="CEP20860.1"/>
    <property type="molecule type" value="Genomic_DNA"/>
</dbReference>
<dbReference type="GO" id="GO:0005739">
    <property type="term" value="C:mitochondrion"/>
    <property type="evidence" value="ECO:0007669"/>
    <property type="project" value="TreeGrafter"/>
</dbReference>
<proteinExistence type="inferred from homology"/>
<keyword evidence="6" id="KW-0540">Nuclease</keyword>
<evidence type="ECO:0000256" key="7">
    <source>
        <dbReference type="ARBA" id="ARBA00022723"/>
    </source>
</evidence>
<protein>
    <recommendedName>
        <fullName evidence="4">ribonuclease Z</fullName>
        <ecNumber evidence="4">3.1.26.11</ecNumber>
    </recommendedName>
</protein>
<dbReference type="InterPro" id="IPR036866">
    <property type="entry name" value="RibonucZ/Hydroxyglut_hydro"/>
</dbReference>
<comment type="cofactor">
    <cofactor evidence="2">
        <name>Zn(2+)</name>
        <dbReference type="ChEBI" id="CHEBI:29105"/>
    </cofactor>
</comment>
<dbReference type="InterPro" id="IPR047151">
    <property type="entry name" value="RNZ2-like"/>
</dbReference>
<dbReference type="PANTHER" id="PTHR12553">
    <property type="entry name" value="ZINC PHOSPHODIESTERASE ELAC PROTEIN 2"/>
    <property type="match status" value="1"/>
</dbReference>
<gene>
    <name evidence="12" type="primary">TRZ1</name>
    <name evidence="12" type="ORF">BN1211_0834</name>
</gene>
<dbReference type="GO" id="GO:0046872">
    <property type="term" value="F:metal ion binding"/>
    <property type="evidence" value="ECO:0007669"/>
    <property type="project" value="UniProtKB-KW"/>
</dbReference>
<keyword evidence="8" id="KW-0255">Endonuclease</keyword>
<dbReference type="PANTHER" id="PTHR12553:SF49">
    <property type="entry name" value="ZINC PHOSPHODIESTERASE ELAC PROTEIN 2"/>
    <property type="match status" value="1"/>
</dbReference>
<keyword evidence="7" id="KW-0479">Metal-binding</keyword>
<dbReference type="Gene3D" id="3.60.15.10">
    <property type="entry name" value="Ribonuclease Z/Hydroxyacylglutathione hydrolase-like"/>
    <property type="match status" value="2"/>
</dbReference>
<feature type="domain" description="tRNase Z endonuclease" evidence="11">
    <location>
        <begin position="6"/>
        <end position="68"/>
    </location>
</feature>
<evidence type="ECO:0000313" key="13">
    <source>
        <dbReference type="Proteomes" id="UP000038830"/>
    </source>
</evidence>
<reference evidence="13" key="1">
    <citation type="journal article" date="2015" name="J. Biotechnol.">
        <title>The structure of the Cyberlindnera jadinii genome and its relation to Candida utilis analyzed by the occurrence of single nucleotide polymorphisms.</title>
        <authorList>
            <person name="Rupp O."/>
            <person name="Brinkrolf K."/>
            <person name="Buerth C."/>
            <person name="Kunigo M."/>
            <person name="Schneider J."/>
            <person name="Jaenicke S."/>
            <person name="Goesmann A."/>
            <person name="Puehler A."/>
            <person name="Jaeger K.-E."/>
            <person name="Ernst J.F."/>
        </authorList>
    </citation>
    <scope>NUCLEOTIDE SEQUENCE [LARGE SCALE GENOMIC DNA]</scope>
    <source>
        <strain evidence="13">ATCC 18201 / CBS 1600 / BCRC 20928 / JCM 3617 / NBRC 0987 / NRRL Y-1542</strain>
    </source>
</reference>
<evidence type="ECO:0000256" key="4">
    <source>
        <dbReference type="ARBA" id="ARBA00012477"/>
    </source>
</evidence>
<dbReference type="Pfam" id="PF13691">
    <property type="entry name" value="Lactamase_B_4"/>
    <property type="match status" value="1"/>
</dbReference>
<dbReference type="InterPro" id="IPR027794">
    <property type="entry name" value="tRNase_Z_dom"/>
</dbReference>
<keyword evidence="9" id="KW-0378">Hydrolase</keyword>
<dbReference type="CDD" id="cd07718">
    <property type="entry name" value="RNaseZ_ELAC1_ELAC2-C-term-like_MBL-fold"/>
    <property type="match status" value="1"/>
</dbReference>
<name>A0A0H5BZC1_CYBJN</name>
<dbReference type="Proteomes" id="UP000038830">
    <property type="component" value="Unassembled WGS sequence"/>
</dbReference>
<evidence type="ECO:0000313" key="12">
    <source>
        <dbReference type="EMBL" id="CEP20860.1"/>
    </source>
</evidence>
<evidence type="ECO:0000259" key="11">
    <source>
        <dbReference type="Pfam" id="PF13691"/>
    </source>
</evidence>
<dbReference type="SUPFAM" id="SSF56281">
    <property type="entry name" value="Metallo-hydrolase/oxidoreductase"/>
    <property type="match status" value="2"/>
</dbReference>
<dbReference type="EC" id="3.1.26.11" evidence="4"/>
<dbReference type="GO" id="GO:0042781">
    <property type="term" value="F:3'-tRNA processing endoribonuclease activity"/>
    <property type="evidence" value="ECO:0007669"/>
    <property type="project" value="UniProtKB-EC"/>
</dbReference>
<dbReference type="AlphaFoldDB" id="A0A0H5BZC1"/>
<evidence type="ECO:0000256" key="10">
    <source>
        <dbReference type="ARBA" id="ARBA00022833"/>
    </source>
</evidence>
<evidence type="ECO:0000256" key="1">
    <source>
        <dbReference type="ARBA" id="ARBA00000402"/>
    </source>
</evidence>
<evidence type="ECO:0000256" key="8">
    <source>
        <dbReference type="ARBA" id="ARBA00022759"/>
    </source>
</evidence>
<keyword evidence="10" id="KW-0862">Zinc</keyword>